<dbReference type="AlphaFoldDB" id="A0A0K0D064"/>
<evidence type="ECO:0000313" key="4">
    <source>
        <dbReference type="Proteomes" id="UP000035642"/>
    </source>
</evidence>
<accession>A0A0K0D064</accession>
<sequence>MRGKRGGGRHVYRGWSREARDATFFGGTSSVAGHLDEEDADRPSSGVQILLPHREEDETLSGGYRGWSHQTRDPSFFGSSSTPRPVDDAEYSNEDVDRMSSSFQQHSYRVDEETLPSKEQRMTSTSSRDRRDNVLTARSSVMTPEKLRKEQGPVILTKDSTMTDGVKFINDNMDVCDQLLEFLSGENSNYNVISAIGPQGAGKSTILSMIGGNNSQDMYRQYIFRPASREALESSRHQTTKIHAYITKFKQIFLDCQASNCASVLDEAIRYSRSALTDGRYAINNYMEIVKLIAFLVQISHTLLVCSDWLIDIELIKLIRTAEMFRANFEHVTEKIPHYNATREVNLVVLHTRAKSDDFSSDVLQQRAALLRTFFSDSRRIRVSGEDDLVIFPLADIKPRKDGLSGAYPREFLYWFFFFLSFFPY</sequence>
<comment type="similarity">
    <text evidence="1">Belongs to the SMG9 family.</text>
</comment>
<feature type="compositionally biased region" description="Basic and acidic residues" evidence="3">
    <location>
        <begin position="108"/>
        <end position="132"/>
    </location>
</feature>
<dbReference type="InterPro" id="IPR039177">
    <property type="entry name" value="SMG9"/>
</dbReference>
<proteinExistence type="inferred from homology"/>
<reference evidence="4" key="1">
    <citation type="submission" date="2012-09" db="EMBL/GenBank/DDBJ databases">
        <authorList>
            <person name="Martin A.A."/>
        </authorList>
    </citation>
    <scope>NUCLEOTIDE SEQUENCE</scope>
</reference>
<evidence type="ECO:0000256" key="3">
    <source>
        <dbReference type="SAM" id="MobiDB-lite"/>
    </source>
</evidence>
<evidence type="ECO:0000256" key="2">
    <source>
        <dbReference type="ARBA" id="ARBA00023161"/>
    </source>
</evidence>
<dbReference type="WBParaSite" id="ACAC_0000343701-mRNA-1">
    <property type="protein sequence ID" value="ACAC_0000343701-mRNA-1"/>
    <property type="gene ID" value="ACAC_0000343701"/>
</dbReference>
<dbReference type="PANTHER" id="PTHR14270">
    <property type="entry name" value="NONSENSE-MEDIATED MRNA DECAY FACTOR SMG9"/>
    <property type="match status" value="1"/>
</dbReference>
<evidence type="ECO:0000313" key="5">
    <source>
        <dbReference type="WBParaSite" id="ACAC_0000343701-mRNA-1"/>
    </source>
</evidence>
<keyword evidence="4" id="KW-1185">Reference proteome</keyword>
<organism evidence="4 5">
    <name type="scientific">Angiostrongylus cantonensis</name>
    <name type="common">Rat lungworm</name>
    <dbReference type="NCBI Taxonomy" id="6313"/>
    <lineage>
        <taxon>Eukaryota</taxon>
        <taxon>Metazoa</taxon>
        <taxon>Ecdysozoa</taxon>
        <taxon>Nematoda</taxon>
        <taxon>Chromadorea</taxon>
        <taxon>Rhabditida</taxon>
        <taxon>Rhabditina</taxon>
        <taxon>Rhabditomorpha</taxon>
        <taxon>Strongyloidea</taxon>
        <taxon>Metastrongylidae</taxon>
        <taxon>Angiostrongylus</taxon>
    </lineage>
</organism>
<dbReference type="PANTHER" id="PTHR14270:SF0">
    <property type="entry name" value="NONSENSE-MEDIATED MRNA DECAY FACTOR SMG9"/>
    <property type="match status" value="1"/>
</dbReference>
<dbReference type="InterPro" id="IPR027417">
    <property type="entry name" value="P-loop_NTPase"/>
</dbReference>
<reference evidence="5" key="2">
    <citation type="submission" date="2017-02" db="UniProtKB">
        <authorList>
            <consortium name="WormBaseParasite"/>
        </authorList>
    </citation>
    <scope>IDENTIFICATION</scope>
</reference>
<keyword evidence="2" id="KW-0866">Nonsense-mediated mRNA decay</keyword>
<dbReference type="Proteomes" id="UP000035642">
    <property type="component" value="Unassembled WGS sequence"/>
</dbReference>
<feature type="region of interest" description="Disordered" evidence="3">
    <location>
        <begin position="59"/>
        <end position="132"/>
    </location>
</feature>
<dbReference type="GO" id="GO:0000184">
    <property type="term" value="P:nuclear-transcribed mRNA catabolic process, nonsense-mediated decay"/>
    <property type="evidence" value="ECO:0007669"/>
    <property type="project" value="UniProtKB-KW"/>
</dbReference>
<dbReference type="Gene3D" id="3.40.50.300">
    <property type="entry name" value="P-loop containing nucleotide triphosphate hydrolases"/>
    <property type="match status" value="1"/>
</dbReference>
<dbReference type="STRING" id="6313.A0A0K0D064"/>
<protein>
    <submittedName>
        <fullName evidence="5">Protein SMG9</fullName>
    </submittedName>
</protein>
<name>A0A0K0D064_ANGCA</name>
<dbReference type="SUPFAM" id="SSF52540">
    <property type="entry name" value="P-loop containing nucleoside triphosphate hydrolases"/>
    <property type="match status" value="1"/>
</dbReference>
<evidence type="ECO:0000256" key="1">
    <source>
        <dbReference type="ARBA" id="ARBA00007712"/>
    </source>
</evidence>